<feature type="domain" description="ABC3 transporter permease C-terminal" evidence="8">
    <location>
        <begin position="263"/>
        <end position="368"/>
    </location>
</feature>
<feature type="transmembrane region" description="Helical" evidence="7">
    <location>
        <begin position="423"/>
        <end position="443"/>
    </location>
</feature>
<evidence type="ECO:0000256" key="7">
    <source>
        <dbReference type="SAM" id="Phobius"/>
    </source>
</evidence>
<evidence type="ECO:0000256" key="6">
    <source>
        <dbReference type="ARBA" id="ARBA00038076"/>
    </source>
</evidence>
<feature type="transmembrane region" description="Helical" evidence="7">
    <location>
        <begin position="753"/>
        <end position="776"/>
    </location>
</feature>
<evidence type="ECO:0000256" key="2">
    <source>
        <dbReference type="ARBA" id="ARBA00022475"/>
    </source>
</evidence>
<dbReference type="GO" id="GO:0022857">
    <property type="term" value="F:transmembrane transporter activity"/>
    <property type="evidence" value="ECO:0007669"/>
    <property type="project" value="TreeGrafter"/>
</dbReference>
<evidence type="ECO:0000256" key="5">
    <source>
        <dbReference type="ARBA" id="ARBA00023136"/>
    </source>
</evidence>
<feature type="transmembrane region" description="Helical" evidence="7">
    <location>
        <begin position="788"/>
        <end position="815"/>
    </location>
</feature>
<accession>A0A916QDH2</accession>
<reference evidence="9" key="1">
    <citation type="submission" date="2020-06" db="EMBL/GenBank/DDBJ databases">
        <title>Characterization of fructooligosaccharide metabolism and fructooligosaccharide-degrading enzymes in human commensal butyrate producers.</title>
        <authorList>
            <person name="Tanno H."/>
            <person name="Fujii T."/>
            <person name="Hirano K."/>
            <person name="Maeno S."/>
            <person name="Tonozuka T."/>
            <person name="Sakamoto M."/>
            <person name="Ohkuma M."/>
            <person name="Tochio T."/>
            <person name="Endo A."/>
        </authorList>
    </citation>
    <scope>NUCLEOTIDE SEQUENCE</scope>
    <source>
        <strain evidence="9">JCM 17466</strain>
    </source>
</reference>
<protein>
    <submittedName>
        <fullName evidence="9">Efflux ABC transporter permease</fullName>
    </submittedName>
</protein>
<evidence type="ECO:0000256" key="1">
    <source>
        <dbReference type="ARBA" id="ARBA00004651"/>
    </source>
</evidence>
<feature type="transmembrane region" description="Helical" evidence="7">
    <location>
        <begin position="311"/>
        <end position="337"/>
    </location>
</feature>
<feature type="domain" description="ABC3 transporter permease C-terminal" evidence="8">
    <location>
        <begin position="705"/>
        <end position="810"/>
    </location>
</feature>
<keyword evidence="3 7" id="KW-0812">Transmembrane</keyword>
<gene>
    <name evidence="9" type="ORF">ANBU17_29110</name>
</gene>
<dbReference type="GO" id="GO:0005886">
    <property type="term" value="C:plasma membrane"/>
    <property type="evidence" value="ECO:0007669"/>
    <property type="project" value="UniProtKB-SubCell"/>
</dbReference>
<dbReference type="RefSeq" id="WP_201312217.1">
    <property type="nucleotide sequence ID" value="NZ_BLYI01000069.1"/>
</dbReference>
<dbReference type="AlphaFoldDB" id="A0A916QDH2"/>
<dbReference type="PANTHER" id="PTHR30572">
    <property type="entry name" value="MEMBRANE COMPONENT OF TRANSPORTER-RELATED"/>
    <property type="match status" value="1"/>
</dbReference>
<feature type="transmembrane region" description="Helical" evidence="7">
    <location>
        <begin position="255"/>
        <end position="278"/>
    </location>
</feature>
<evidence type="ECO:0000313" key="10">
    <source>
        <dbReference type="Proteomes" id="UP000613208"/>
    </source>
</evidence>
<feature type="transmembrane region" description="Helical" evidence="7">
    <location>
        <begin position="698"/>
        <end position="718"/>
    </location>
</feature>
<evidence type="ECO:0000256" key="3">
    <source>
        <dbReference type="ARBA" id="ARBA00022692"/>
    </source>
</evidence>
<name>A0A916QDH2_9FIRM</name>
<dbReference type="Pfam" id="PF02687">
    <property type="entry name" value="FtsX"/>
    <property type="match status" value="2"/>
</dbReference>
<dbReference type="InterPro" id="IPR003838">
    <property type="entry name" value="ABC3_permease_C"/>
</dbReference>
<sequence>MKKYNNRILWKMAVRSLKRNKAKNRMLLTAVILSVFLIFTVLTVGSTYMEMEKIQNIRQKGAQFDAVLVGGVTKKQLEWCRERKNITAVGLQAYSGYPEKTKKDSTLHSGLIWCDEVFWKKQMAPARDMVQGRYPQKENELMATRKSLKDCGMEHLGVGDSFEMTYTDHNGSHTKNFTISGIWDGYGDRQVFFVSKKFFEHSGYTLDQTRSGIMYLNFDEKDLRENERQEIMTRLNLGEQQYFEFSQEMSSWMEVMTGAAGLAAAICLSAYLLIYNILSLSVSANIRYYGLLETIGMTNWQIRKFLRRQMALLGAAGIAVGMSLGIVVSFRLIPFIVTALGIHQDDIHVVFHPAVFVLAVGVAAATIFMGNQNAIKTAGSVSPVDAMCYRGSSENRRRHKIRRGPVLWKMALEQIGKNKKKSAVVILSLAASLSIFLCLTTLIQSHGARTVYTNYMNEDLIVQNDTLLKEEKSDWKQIMDAKFIDSVRKLSGVERVSSLKRAEIVVPWSGEITETWLKKFYEKWQEEPFGEKERNEYKEHPERFDSFCYGISRQEFDYLKENENLKTEWKDFREGKTCLLYDGAMSLPESTFLGKTLTFWEDRQGSPEEKITIGDLVSEEYYGAGSGKGLVILISQDYMKEMAGALVFRMNISYKEPYDQETEQKVLQKIQETPGRKDFSYTSKIEDLKEARRAQGNMMGVGIGLTVIIAWIGIMNYINTVSGNISSRQSELALLEGIGMTKRQMRGMLVREGILYGLFSWLITAAAGIGITYVIYEKMNSNQIPFEIPWIWILGMAAIILMICALVPVIFYHIIDKKKSIIERIREIQ</sequence>
<keyword evidence="5 7" id="KW-0472">Membrane</keyword>
<keyword evidence="4 7" id="KW-1133">Transmembrane helix</keyword>
<feature type="transmembrane region" description="Helical" evidence="7">
    <location>
        <begin position="349"/>
        <end position="370"/>
    </location>
</feature>
<comment type="similarity">
    <text evidence="6">Belongs to the ABC-4 integral membrane protein family.</text>
</comment>
<comment type="caution">
    <text evidence="9">The sequence shown here is derived from an EMBL/GenBank/DDBJ whole genome shotgun (WGS) entry which is preliminary data.</text>
</comment>
<dbReference type="InterPro" id="IPR050250">
    <property type="entry name" value="Macrolide_Exporter_MacB"/>
</dbReference>
<comment type="subcellular location">
    <subcellularLocation>
        <location evidence="1">Cell membrane</location>
        <topology evidence="1">Multi-pass membrane protein</topology>
    </subcellularLocation>
</comment>
<keyword evidence="10" id="KW-1185">Reference proteome</keyword>
<organism evidence="9 10">
    <name type="scientific">Anaerostipes butyraticus</name>
    <dbReference type="NCBI Taxonomy" id="645466"/>
    <lineage>
        <taxon>Bacteria</taxon>
        <taxon>Bacillati</taxon>
        <taxon>Bacillota</taxon>
        <taxon>Clostridia</taxon>
        <taxon>Lachnospirales</taxon>
        <taxon>Lachnospiraceae</taxon>
        <taxon>Anaerostipes</taxon>
    </lineage>
</organism>
<evidence type="ECO:0000313" key="9">
    <source>
        <dbReference type="EMBL" id="GFO86564.1"/>
    </source>
</evidence>
<dbReference type="Proteomes" id="UP000613208">
    <property type="component" value="Unassembled WGS sequence"/>
</dbReference>
<proteinExistence type="inferred from homology"/>
<dbReference type="EMBL" id="BLYI01000069">
    <property type="protein sequence ID" value="GFO86564.1"/>
    <property type="molecule type" value="Genomic_DNA"/>
</dbReference>
<evidence type="ECO:0000256" key="4">
    <source>
        <dbReference type="ARBA" id="ARBA00022989"/>
    </source>
</evidence>
<evidence type="ECO:0000259" key="8">
    <source>
        <dbReference type="Pfam" id="PF02687"/>
    </source>
</evidence>
<keyword evidence="2" id="KW-1003">Cell membrane</keyword>
<dbReference type="PANTHER" id="PTHR30572:SF4">
    <property type="entry name" value="ABC TRANSPORTER PERMEASE YTRF"/>
    <property type="match status" value="1"/>
</dbReference>